<proteinExistence type="predicted"/>
<sequence length="407" mass="44014">MKLFIISTLLIFYISAYSQVGIGNSDPQAQLDISATSISDPAAIDGLLIPRIEKFPNVNPGIGQHGMLVFLSKSVNNFSPGFYFWDGIEIKWKSIVSETPVVVSNFFKPGTSLSPNNLTEPMYREASIGIGTDQITSRLQVAITSGKDLSLKKGLEVDNANSATDNLTTYGIVNDNRSQTNGNKYGIKSNVGGVGTGIHYGIFNETYQNTGTNDIYGIYNRVGRTFGAKSNNYGFYNEIGSIQGVGNIYGIYSIALGDSNSNVFAAYFAGRVGIGITPETEYVLPSNRGTEGQILMTNASGQVSWSNAGFENYSSTTSTTGDFVISDEIGSLRINNQISGLVIPASSTNKGRIIRLINWPGNSEKNLVFMGSDDLFDVRTNTKVLSIKPQQILTIQSAGNRWILLSQ</sequence>
<reference evidence="1" key="1">
    <citation type="submission" date="2022-03" db="EMBL/GenBank/DDBJ databases">
        <title>Gramella crocea sp. nov., isolated from activated sludge of a seafood processing plant.</title>
        <authorList>
            <person name="Zhang X."/>
        </authorList>
    </citation>
    <scope>NUCLEOTIDE SEQUENCE</scope>
    <source>
        <strain evidence="1">YJ019</strain>
    </source>
</reference>
<evidence type="ECO:0000313" key="2">
    <source>
        <dbReference type="Proteomes" id="UP001139226"/>
    </source>
</evidence>
<evidence type="ECO:0000313" key="1">
    <source>
        <dbReference type="EMBL" id="MCH4823536.1"/>
    </source>
</evidence>
<comment type="caution">
    <text evidence="1">The sequence shown here is derived from an EMBL/GenBank/DDBJ whole genome shotgun (WGS) entry which is preliminary data.</text>
</comment>
<name>A0A9X1V4G9_9FLAO</name>
<accession>A0A9X1V4G9</accession>
<dbReference type="EMBL" id="JAKVTV010000003">
    <property type="protein sequence ID" value="MCH4823536.1"/>
    <property type="molecule type" value="Genomic_DNA"/>
</dbReference>
<organism evidence="1 2">
    <name type="scientific">Christiangramia lutea</name>
    <dbReference type="NCBI Taxonomy" id="1607951"/>
    <lineage>
        <taxon>Bacteria</taxon>
        <taxon>Pseudomonadati</taxon>
        <taxon>Bacteroidota</taxon>
        <taxon>Flavobacteriia</taxon>
        <taxon>Flavobacteriales</taxon>
        <taxon>Flavobacteriaceae</taxon>
        <taxon>Christiangramia</taxon>
    </lineage>
</organism>
<dbReference type="AlphaFoldDB" id="A0A9X1V4G9"/>
<keyword evidence="2" id="KW-1185">Reference proteome</keyword>
<gene>
    <name evidence="1" type="ORF">ML462_10180</name>
</gene>
<protein>
    <submittedName>
        <fullName evidence="1">Uncharacterized protein</fullName>
    </submittedName>
</protein>
<dbReference type="RefSeq" id="WP_240713708.1">
    <property type="nucleotide sequence ID" value="NZ_JAKVTV010000003.1"/>
</dbReference>
<dbReference type="Proteomes" id="UP001139226">
    <property type="component" value="Unassembled WGS sequence"/>
</dbReference>